<feature type="domain" description="Inner membrane protein YgaP-like transmembrane" evidence="2">
    <location>
        <begin position="1"/>
        <end position="61"/>
    </location>
</feature>
<evidence type="ECO:0000313" key="3">
    <source>
        <dbReference type="EMBL" id="TSP11936.1"/>
    </source>
</evidence>
<dbReference type="Proteomes" id="UP001056132">
    <property type="component" value="Chromosome 2"/>
</dbReference>
<feature type="transmembrane region" description="Helical" evidence="1">
    <location>
        <begin position="12"/>
        <end position="29"/>
    </location>
</feature>
<name>A0AAE9I477_9BURK</name>
<feature type="transmembrane region" description="Helical" evidence="1">
    <location>
        <begin position="35"/>
        <end position="54"/>
    </location>
</feature>
<gene>
    <name evidence="3" type="ORF">FGG12_15540</name>
    <name evidence="4" type="ORF">M5D45_19700</name>
</gene>
<keyword evidence="5" id="KW-1185">Reference proteome</keyword>
<dbReference type="KEGG" id="ccam:M5D45_19700"/>
<dbReference type="InterPro" id="IPR021309">
    <property type="entry name" value="YgaP-like_TM"/>
</dbReference>
<dbReference type="Proteomes" id="UP000318943">
    <property type="component" value="Unassembled WGS sequence"/>
</dbReference>
<proteinExistence type="predicted"/>
<dbReference type="Pfam" id="PF11127">
    <property type="entry name" value="YgaP-like_TM"/>
    <property type="match status" value="1"/>
</dbReference>
<dbReference type="EMBL" id="CP097331">
    <property type="protein sequence ID" value="URF07429.1"/>
    <property type="molecule type" value="Genomic_DNA"/>
</dbReference>
<evidence type="ECO:0000313" key="4">
    <source>
        <dbReference type="EMBL" id="URF07429.1"/>
    </source>
</evidence>
<evidence type="ECO:0000313" key="6">
    <source>
        <dbReference type="Proteomes" id="UP001056132"/>
    </source>
</evidence>
<evidence type="ECO:0000259" key="2">
    <source>
        <dbReference type="Pfam" id="PF11127"/>
    </source>
</evidence>
<keyword evidence="1" id="KW-0472">Membrane</keyword>
<reference evidence="4" key="3">
    <citation type="submission" date="2022-05" db="EMBL/GenBank/DDBJ databases">
        <authorList>
            <person name="Kunte H.-J."/>
        </authorList>
    </citation>
    <scope>NUCLEOTIDE SEQUENCE</scope>
    <source>
        <strain evidence="4">G5</strain>
    </source>
</reference>
<evidence type="ECO:0000313" key="5">
    <source>
        <dbReference type="Proteomes" id="UP000318943"/>
    </source>
</evidence>
<reference evidence="4" key="2">
    <citation type="journal article" date="2022" name="Microbiol. Resour. Announc.">
        <title>Genome Sequence of Cupriavidus campinensis Strain G5, a Member of a Bacterial Consortium Capable of Polyethylene Degradation.</title>
        <authorList>
            <person name="Schneider B."/>
            <person name="Pfeiffer F."/>
            <person name="Dyall-Smith M."/>
            <person name="Kunte H.J."/>
        </authorList>
    </citation>
    <scope>NUCLEOTIDE SEQUENCE</scope>
    <source>
        <strain evidence="4">G5</strain>
    </source>
</reference>
<accession>A0AAE9I477</accession>
<keyword evidence="1" id="KW-0812">Transmembrane</keyword>
<dbReference type="RefSeq" id="WP_144198766.1">
    <property type="nucleotide sequence ID" value="NZ_CAJPVH010000009.1"/>
</dbReference>
<sequence>MERNEGGADRVLRMAVGIGLVGAAATSLIGPWGWIGLVPLLTGAVGYCPLYRLFNLSTCPRNVPKNLRRP</sequence>
<organism evidence="4 6">
    <name type="scientific">Cupriavidus campinensis</name>
    <dbReference type="NCBI Taxonomy" id="151783"/>
    <lineage>
        <taxon>Bacteria</taxon>
        <taxon>Pseudomonadati</taxon>
        <taxon>Pseudomonadota</taxon>
        <taxon>Betaproteobacteria</taxon>
        <taxon>Burkholderiales</taxon>
        <taxon>Burkholderiaceae</taxon>
        <taxon>Cupriavidus</taxon>
    </lineage>
</organism>
<keyword evidence="1" id="KW-1133">Transmembrane helix</keyword>
<dbReference type="AlphaFoldDB" id="A0AAE9I477"/>
<dbReference type="EMBL" id="VCIZ01000008">
    <property type="protein sequence ID" value="TSP11936.1"/>
    <property type="molecule type" value="Genomic_DNA"/>
</dbReference>
<evidence type="ECO:0000256" key="1">
    <source>
        <dbReference type="SAM" id="Phobius"/>
    </source>
</evidence>
<reference evidence="3 5" key="1">
    <citation type="submission" date="2019-05" db="EMBL/GenBank/DDBJ databases">
        <title>Whole genome sequence analysis of Cupriavidus campinensis S14E4C strain.</title>
        <authorList>
            <person name="Abbaszade G."/>
            <person name="Szabo A."/>
            <person name="Toumi M."/>
            <person name="Toth E."/>
        </authorList>
    </citation>
    <scope>NUCLEOTIDE SEQUENCE [LARGE SCALE GENOMIC DNA]</scope>
    <source>
        <strain evidence="3 5">S14E4C</strain>
    </source>
</reference>
<protein>
    <submittedName>
        <fullName evidence="4">DUF2892 domain-containing protein</fullName>
    </submittedName>
</protein>